<dbReference type="AlphaFoldDB" id="A0A165YSL0"/>
<feature type="non-terminal residue" evidence="2">
    <location>
        <position position="876"/>
    </location>
</feature>
<reference evidence="2 3" key="1">
    <citation type="journal article" date="2016" name="Mol. Biol. Evol.">
        <title>Comparative Genomics of Early-Diverging Mushroom-Forming Fungi Provides Insights into the Origins of Lignocellulose Decay Capabilities.</title>
        <authorList>
            <person name="Nagy L.G."/>
            <person name="Riley R."/>
            <person name="Tritt A."/>
            <person name="Adam C."/>
            <person name="Daum C."/>
            <person name="Floudas D."/>
            <person name="Sun H."/>
            <person name="Yadav J.S."/>
            <person name="Pangilinan J."/>
            <person name="Larsson K.H."/>
            <person name="Matsuura K."/>
            <person name="Barry K."/>
            <person name="Labutti K."/>
            <person name="Kuo R."/>
            <person name="Ohm R.A."/>
            <person name="Bhattacharya S.S."/>
            <person name="Shirouzu T."/>
            <person name="Yoshinaga Y."/>
            <person name="Martin F.M."/>
            <person name="Grigoriev I.V."/>
            <person name="Hibbett D.S."/>
        </authorList>
    </citation>
    <scope>NUCLEOTIDE SEQUENCE [LARGE SCALE GENOMIC DNA]</scope>
    <source>
        <strain evidence="2 3">CBS 109695</strain>
    </source>
</reference>
<accession>A0A165YSL0</accession>
<evidence type="ECO:0008006" key="4">
    <source>
        <dbReference type="Google" id="ProtNLM"/>
    </source>
</evidence>
<proteinExistence type="predicted"/>
<feature type="non-terminal residue" evidence="2">
    <location>
        <position position="1"/>
    </location>
</feature>
<keyword evidence="3" id="KW-1185">Reference proteome</keyword>
<name>A0A165YSL0_9AGAM</name>
<gene>
    <name evidence="2" type="ORF">FIBSPDRAFT_686662</name>
</gene>
<dbReference type="OrthoDB" id="3253684at2759"/>
<dbReference type="PANTHER" id="PTHR33096">
    <property type="entry name" value="CXC2 DOMAIN-CONTAINING PROTEIN"/>
    <property type="match status" value="1"/>
</dbReference>
<evidence type="ECO:0000313" key="2">
    <source>
        <dbReference type="EMBL" id="KZP09872.1"/>
    </source>
</evidence>
<feature type="region of interest" description="Disordered" evidence="1">
    <location>
        <begin position="183"/>
        <end position="225"/>
    </location>
</feature>
<feature type="compositionally biased region" description="Basic and acidic residues" evidence="1">
    <location>
        <begin position="214"/>
        <end position="225"/>
    </location>
</feature>
<dbReference type="Proteomes" id="UP000076532">
    <property type="component" value="Unassembled WGS sequence"/>
</dbReference>
<dbReference type="STRING" id="436010.A0A165YSL0"/>
<protein>
    <recommendedName>
        <fullName evidence="4">CxC1-like cysteine cluster associated with KDZ transposases domain-containing protein</fullName>
    </recommendedName>
</protein>
<dbReference type="Pfam" id="PF18758">
    <property type="entry name" value="KDZ"/>
    <property type="match status" value="1"/>
</dbReference>
<organism evidence="2 3">
    <name type="scientific">Athelia psychrophila</name>
    <dbReference type="NCBI Taxonomy" id="1759441"/>
    <lineage>
        <taxon>Eukaryota</taxon>
        <taxon>Fungi</taxon>
        <taxon>Dikarya</taxon>
        <taxon>Basidiomycota</taxon>
        <taxon>Agaricomycotina</taxon>
        <taxon>Agaricomycetes</taxon>
        <taxon>Agaricomycetidae</taxon>
        <taxon>Atheliales</taxon>
        <taxon>Atheliaceae</taxon>
        <taxon>Athelia</taxon>
    </lineage>
</organism>
<dbReference type="InterPro" id="IPR040521">
    <property type="entry name" value="KDZ"/>
</dbReference>
<dbReference type="EMBL" id="KV417691">
    <property type="protein sequence ID" value="KZP09872.1"/>
    <property type="molecule type" value="Genomic_DNA"/>
</dbReference>
<sequence length="876" mass="99663">RNRTKQCLNWTSRIIPQLLPLYHRLLRTTQSLSRVQAIDLPPCSCGSQGRKTITVRCLYFDSVRPIQLVVCACRSAPSLLMCHGLFPCAPVVPTLAVDIKLLEFARVQFLALTPNVSGWCEAIVTFLKGLSFTLQGKDPIRRRFSNAMRWYQELLQASHQATATVIESARLLSIPDVPVSNDELPYASSSPPSVATPLPSPPPSPTSSIPPAGHPKESHRARDRPSEYLRRRCPLCFGAKFAHDPNAIADVIVAIDACFTQKRNKNGQNPNSHDSPRSHRDSCFLSEAEVKAMEDYVAEARENGTAPSTGDADDAMEAGMDLPTSVLDDCHDSFIAADEKREKASTQFFADTGIMSLICRHDRLLFAVNMTHRGERQHYALALLYRLSQEIPLAMTVGLLYDIACQLKRSFLKFGYLRQFFSRMTFAVSVFHAYGHQWSCQVVYHPRKCKGFGLSDGEGCERFWSSIRKLIPTLRVSGYYQRLFVLDLQIKYLEDKSTEGLGEWLFRRWKACAAKKKIAVAGLKKAEQQSQYLREQWALQVEAQTRPAPRRSKHKGRQAVMAILVLDASIVDENGHIDKLNEDIAQDRGDIFEQVGQLNQSRRHLQQLETTRHRKFDALGIAESNELNSLKNNAFLRTRMNALAVKVRLRDKLRQRKFELERLESYWQVTQFLVPFNLYSIYVTEMKLHSHTQDSLKRRCPTVQALGKTYNELCRTLEGMIKRGTAPSGATCPQPIPDGGLWALDIDDAIWQDIGLIDGEGDAPPPWLCHEATRDGIRHQLDYDRVLEEEARVLKERHIMQDWMEEEWAVVQRAKQDCGQYSLHGFISLPNRPCLDNVDMLYQLENRARYLCHLCFLWRTPAMSIESHHEGSWGPS</sequence>
<feature type="compositionally biased region" description="Low complexity" evidence="1">
    <location>
        <begin position="185"/>
        <end position="197"/>
    </location>
</feature>
<evidence type="ECO:0000313" key="3">
    <source>
        <dbReference type="Proteomes" id="UP000076532"/>
    </source>
</evidence>
<dbReference type="PANTHER" id="PTHR33096:SF1">
    <property type="entry name" value="CXC1-LIKE CYSTEINE CLUSTER ASSOCIATED WITH KDZ TRANSPOSASES DOMAIN-CONTAINING PROTEIN"/>
    <property type="match status" value="1"/>
</dbReference>
<evidence type="ECO:0000256" key="1">
    <source>
        <dbReference type="SAM" id="MobiDB-lite"/>
    </source>
</evidence>